<evidence type="ECO:0000256" key="4">
    <source>
        <dbReference type="ARBA" id="ARBA00023014"/>
    </source>
</evidence>
<dbReference type="InterPro" id="IPR042096">
    <property type="entry name" value="Dihydro-acid_dehy_C"/>
</dbReference>
<protein>
    <submittedName>
        <fullName evidence="8">Dihydroxy-acid dehydratase</fullName>
    </submittedName>
</protein>
<keyword evidence="3" id="KW-0408">Iron</keyword>
<dbReference type="Proteomes" id="UP001629246">
    <property type="component" value="Unassembled WGS sequence"/>
</dbReference>
<evidence type="ECO:0000256" key="5">
    <source>
        <dbReference type="ARBA" id="ARBA00023239"/>
    </source>
</evidence>
<proteinExistence type="inferred from homology"/>
<dbReference type="InterPro" id="IPR020558">
    <property type="entry name" value="DiOHA_6PGluconate_deHydtase_CS"/>
</dbReference>
<dbReference type="RefSeq" id="WP_408158754.1">
    <property type="nucleotide sequence ID" value="NZ_JAQQFM010000006.1"/>
</dbReference>
<evidence type="ECO:0000313" key="9">
    <source>
        <dbReference type="Proteomes" id="UP001629246"/>
    </source>
</evidence>
<dbReference type="SUPFAM" id="SSF143975">
    <property type="entry name" value="IlvD/EDD N-terminal domain-like"/>
    <property type="match status" value="1"/>
</dbReference>
<sequence>MSDDTKKVTRRSQAWFGRQDRDGFIYRSWVKNRGIPHDQFDGRPVIGICNTYSELTPCNSHFRALAEQVKIGVWEAGGFPLEFPVMSLGETLLRPTAMLYRNLASMDVEESIRANPLDGVVLLMGCDKTTPALLMGAASVDVPTIGVSGGPMLSGKYRGKEIGSGTGVWQMSEDVRAGKMSQEEFFEAESCMHRSHGHCMTMGTASTMASMVEALGVGLPHNAAIPAVDARRNVLARNAGRRIVDMVKEDLVLSKILTRQAFENAIRVNAAIGGSTNAVIHLLAIAGRIGIDLNLKDWDDIGQQLPCLLDLQPSGKFLMEDFYYAGGLPAVIRQLESVIDKSALTANGSTLWDNCKDAPNWNEEVIHSFDKPFKEAAGIAILKGNLAPDGAVIKPSAATPALLKHRGRAVVFEDSNDLHKRIDDEDLDVDETCVLVLKNCGPKGYPGMAEAGNMPLPPKVLRKGITDMVRVSDARMSGTAYGTVVLHVSPEAAAGGPLALVQNGDFIELDVDARKLHLDISDEEMERRRAAWQAPPAPATRGWVKLYVDHVQQANLGADLDFLVGKSGPYVPKDNH</sequence>
<keyword evidence="2" id="KW-0479">Metal-binding</keyword>
<dbReference type="PANTHER" id="PTHR43183">
    <property type="entry name" value="HYPOTHETICAL DIHYDROXYACID DEHYDRATASE (EUROFUNG)-RELATED"/>
    <property type="match status" value="1"/>
</dbReference>
<comment type="similarity">
    <text evidence="1">Belongs to the IlvD/Edd family.</text>
</comment>
<dbReference type="InterPro" id="IPR000581">
    <property type="entry name" value="ILV_EDD_N"/>
</dbReference>
<comment type="caution">
    <text evidence="8">The sequence shown here is derived from an EMBL/GenBank/DDBJ whole genome shotgun (WGS) entry which is preliminary data.</text>
</comment>
<dbReference type="NCBIfam" id="NF009560">
    <property type="entry name" value="PRK13017.1"/>
    <property type="match status" value="1"/>
</dbReference>
<name>A0ABW9A9I7_9BURK</name>
<dbReference type="NCBIfam" id="NF004784">
    <property type="entry name" value="PRK06131.1"/>
    <property type="match status" value="1"/>
</dbReference>
<gene>
    <name evidence="8" type="ORF">PQR62_14885</name>
</gene>
<dbReference type="SUPFAM" id="SSF52016">
    <property type="entry name" value="LeuD/IlvD-like"/>
    <property type="match status" value="1"/>
</dbReference>
<keyword evidence="9" id="KW-1185">Reference proteome</keyword>
<reference evidence="8 9" key="1">
    <citation type="journal article" date="2024" name="Chem. Sci.">
        <title>Discovery of megapolipeptins by genome mining of a Burkholderiales bacteria collection.</title>
        <authorList>
            <person name="Paulo B.S."/>
            <person name="Recchia M.J.J."/>
            <person name="Lee S."/>
            <person name="Fergusson C.H."/>
            <person name="Romanowski S.B."/>
            <person name="Hernandez A."/>
            <person name="Krull N."/>
            <person name="Liu D.Y."/>
            <person name="Cavanagh H."/>
            <person name="Bos A."/>
            <person name="Gray C.A."/>
            <person name="Murphy B.T."/>
            <person name="Linington R.G."/>
            <person name="Eustaquio A.S."/>
        </authorList>
    </citation>
    <scope>NUCLEOTIDE SEQUENCE [LARGE SCALE GENOMIC DNA]</scope>
    <source>
        <strain evidence="8 9">RL21-008-BIB-A</strain>
    </source>
</reference>
<keyword evidence="4" id="KW-0411">Iron-sulfur</keyword>
<dbReference type="Pfam" id="PF00920">
    <property type="entry name" value="ILVD_EDD_N"/>
    <property type="match status" value="1"/>
</dbReference>
<dbReference type="PROSITE" id="PS00886">
    <property type="entry name" value="ILVD_EDD_1"/>
    <property type="match status" value="1"/>
</dbReference>
<evidence type="ECO:0000259" key="6">
    <source>
        <dbReference type="Pfam" id="PF00920"/>
    </source>
</evidence>
<keyword evidence="5" id="KW-0456">Lyase</keyword>
<accession>A0ABW9A9I7</accession>
<dbReference type="EMBL" id="JAQQFM010000006">
    <property type="protein sequence ID" value="MFL9925563.1"/>
    <property type="molecule type" value="Genomic_DNA"/>
</dbReference>
<organism evidence="8 9">
    <name type="scientific">Herbaspirillum lusitanum</name>
    <dbReference type="NCBI Taxonomy" id="213312"/>
    <lineage>
        <taxon>Bacteria</taxon>
        <taxon>Pseudomonadati</taxon>
        <taxon>Pseudomonadota</taxon>
        <taxon>Betaproteobacteria</taxon>
        <taxon>Burkholderiales</taxon>
        <taxon>Oxalobacteraceae</taxon>
        <taxon>Herbaspirillum</taxon>
    </lineage>
</organism>
<dbReference type="Pfam" id="PF24877">
    <property type="entry name" value="ILV_EDD_C"/>
    <property type="match status" value="1"/>
</dbReference>
<evidence type="ECO:0000256" key="2">
    <source>
        <dbReference type="ARBA" id="ARBA00022723"/>
    </source>
</evidence>
<feature type="domain" description="Dihydroxy-acid/6-phosphogluconate dehydratase N-terminal" evidence="6">
    <location>
        <begin position="43"/>
        <end position="354"/>
    </location>
</feature>
<evidence type="ECO:0000313" key="8">
    <source>
        <dbReference type="EMBL" id="MFL9925563.1"/>
    </source>
</evidence>
<feature type="domain" description="Dihydroxy-acid/6-phosphogluconate dehydratase C-terminal" evidence="7">
    <location>
        <begin position="364"/>
        <end position="558"/>
    </location>
</feature>
<dbReference type="InterPro" id="IPR056740">
    <property type="entry name" value="ILV_EDD_C"/>
</dbReference>
<dbReference type="InterPro" id="IPR037237">
    <property type="entry name" value="IlvD/EDD_N"/>
</dbReference>
<evidence type="ECO:0000256" key="1">
    <source>
        <dbReference type="ARBA" id="ARBA00006486"/>
    </source>
</evidence>
<dbReference type="Gene3D" id="3.50.30.80">
    <property type="entry name" value="IlvD/EDD C-terminal domain-like"/>
    <property type="match status" value="1"/>
</dbReference>
<evidence type="ECO:0000259" key="7">
    <source>
        <dbReference type="Pfam" id="PF24877"/>
    </source>
</evidence>
<evidence type="ECO:0000256" key="3">
    <source>
        <dbReference type="ARBA" id="ARBA00023004"/>
    </source>
</evidence>
<dbReference type="PANTHER" id="PTHR43183:SF1">
    <property type="entry name" value="HYPOTHETICAL DIHYDROXY-ACID DEHYDRATASE (EUROFUNG)-RELATED"/>
    <property type="match status" value="1"/>
</dbReference>
<dbReference type="InterPro" id="IPR052352">
    <property type="entry name" value="Sugar_Degrad_Dehydratases"/>
</dbReference>